<dbReference type="RefSeq" id="WP_377608732.1">
    <property type="nucleotide sequence ID" value="NZ_JBHMEA010000030.1"/>
</dbReference>
<evidence type="ECO:0000259" key="2">
    <source>
        <dbReference type="Pfam" id="PF13505"/>
    </source>
</evidence>
<comment type="caution">
    <text evidence="3">The sequence shown here is derived from an EMBL/GenBank/DDBJ whole genome shotgun (WGS) entry which is preliminary data.</text>
</comment>
<gene>
    <name evidence="3" type="ORF">ACFFUT_08545</name>
</gene>
<reference evidence="3 4" key="1">
    <citation type="submission" date="2024-09" db="EMBL/GenBank/DDBJ databases">
        <authorList>
            <person name="Sun Q."/>
            <person name="Mori K."/>
        </authorList>
    </citation>
    <scope>NUCLEOTIDE SEQUENCE [LARGE SCALE GENOMIC DNA]</scope>
    <source>
        <strain evidence="3 4">CECT 8726</strain>
    </source>
</reference>
<evidence type="ECO:0000313" key="3">
    <source>
        <dbReference type="EMBL" id="MFB9231832.1"/>
    </source>
</evidence>
<evidence type="ECO:0000256" key="1">
    <source>
        <dbReference type="ARBA" id="ARBA00022729"/>
    </source>
</evidence>
<keyword evidence="1" id="KW-0732">Signal</keyword>
<organism evidence="3 4">
    <name type="scientific">Pseudohalocynthiibacter aestuariivivens</name>
    <dbReference type="NCBI Taxonomy" id="1591409"/>
    <lineage>
        <taxon>Bacteria</taxon>
        <taxon>Pseudomonadati</taxon>
        <taxon>Pseudomonadota</taxon>
        <taxon>Alphaproteobacteria</taxon>
        <taxon>Rhodobacterales</taxon>
        <taxon>Paracoccaceae</taxon>
        <taxon>Pseudohalocynthiibacter</taxon>
    </lineage>
</organism>
<dbReference type="Gene3D" id="2.40.160.20">
    <property type="match status" value="1"/>
</dbReference>
<dbReference type="InterPro" id="IPR027385">
    <property type="entry name" value="Beta-barrel_OMP"/>
</dbReference>
<dbReference type="InterPro" id="IPR011250">
    <property type="entry name" value="OMP/PagP_B-barrel"/>
</dbReference>
<dbReference type="Proteomes" id="UP001589683">
    <property type="component" value="Unassembled WGS sequence"/>
</dbReference>
<feature type="non-terminal residue" evidence="3">
    <location>
        <position position="218"/>
    </location>
</feature>
<proteinExistence type="predicted"/>
<dbReference type="Pfam" id="PF13505">
    <property type="entry name" value="OMP_b-brl"/>
    <property type="match status" value="1"/>
</dbReference>
<dbReference type="EMBL" id="JBHMEA010000030">
    <property type="protein sequence ID" value="MFB9231832.1"/>
    <property type="molecule type" value="Genomic_DNA"/>
</dbReference>
<evidence type="ECO:0000313" key="4">
    <source>
        <dbReference type="Proteomes" id="UP001589683"/>
    </source>
</evidence>
<feature type="domain" description="Outer membrane protein beta-barrel" evidence="2">
    <location>
        <begin position="11"/>
        <end position="187"/>
    </location>
</feature>
<keyword evidence="4" id="KW-1185">Reference proteome</keyword>
<dbReference type="SUPFAM" id="SSF56925">
    <property type="entry name" value="OMPA-like"/>
    <property type="match status" value="1"/>
</dbReference>
<name>A0ABV5JEF0_9RHOB</name>
<protein>
    <submittedName>
        <fullName evidence="3">Outer membrane protein</fullName>
    </submittedName>
</protein>
<sequence length="218" mass="23394">MFKLIYTSLVLLLVIWFTGSPLRAEEPVSFDRFDGFYLGAQAGVGSAAAKFTIANIPIFDSDATGTAVGLYGGYGWQRGRRYLGVELAAGYSGVKNGNLLPVVATPWLTGEIERVYAVSLLGKVGRVVGEERKTLVYGLIGPSVVRIEANATLTGLGAVSDGTPYPGLSVGVGVDHFFSDRFSARAQGVFTKYWEVDDVYNGVAIQEYDLDTVVIQFG</sequence>
<accession>A0ABV5JEF0</accession>